<protein>
    <recommendedName>
        <fullName evidence="4">Fatty acyl-CoA reductase</fullName>
        <ecNumber evidence="4">1.2.1.84</ecNumber>
    </recommendedName>
</protein>
<keyword evidence="4" id="KW-0560">Oxidoreductase</keyword>
<dbReference type="Proteomes" id="UP000037510">
    <property type="component" value="Unassembled WGS sequence"/>
</dbReference>
<reference evidence="7 8" key="1">
    <citation type="journal article" date="2015" name="Genome Biol. Evol.">
        <title>The genome of winter moth (Operophtera brumata) provides a genomic perspective on sexual dimorphism and phenology.</title>
        <authorList>
            <person name="Derks M.F."/>
            <person name="Smit S."/>
            <person name="Salis L."/>
            <person name="Schijlen E."/>
            <person name="Bossers A."/>
            <person name="Mateman C."/>
            <person name="Pijl A.S."/>
            <person name="de Ridder D."/>
            <person name="Groenen M.A."/>
            <person name="Visser M.E."/>
            <person name="Megens H.J."/>
        </authorList>
    </citation>
    <scope>NUCLEOTIDE SEQUENCE [LARGE SCALE GENOMIC DNA]</scope>
    <source>
        <strain evidence="7">WM2013NL</strain>
        <tissue evidence="7">Head and thorax</tissue>
    </source>
</reference>
<dbReference type="PANTHER" id="PTHR11011">
    <property type="entry name" value="MALE STERILITY PROTEIN 2-RELATED"/>
    <property type="match status" value="1"/>
</dbReference>
<evidence type="ECO:0000313" key="7">
    <source>
        <dbReference type="EMBL" id="KOB77186.1"/>
    </source>
</evidence>
<proteinExistence type="inferred from homology"/>
<dbReference type="Pfam" id="PF07993">
    <property type="entry name" value="NAD_binding_4"/>
    <property type="match status" value="1"/>
</dbReference>
<keyword evidence="4" id="KW-0472">Membrane</keyword>
<evidence type="ECO:0000256" key="1">
    <source>
        <dbReference type="ARBA" id="ARBA00005928"/>
    </source>
</evidence>
<feature type="transmembrane region" description="Helical" evidence="4">
    <location>
        <begin position="142"/>
        <end position="160"/>
    </location>
</feature>
<dbReference type="PANTHER" id="PTHR11011:SF12">
    <property type="entry name" value="FATTY ACYL-COA REDUCTASE"/>
    <property type="match status" value="1"/>
</dbReference>
<evidence type="ECO:0000256" key="2">
    <source>
        <dbReference type="ARBA" id="ARBA00022516"/>
    </source>
</evidence>
<comment type="similarity">
    <text evidence="1 4">Belongs to the fatty acyl-CoA reductase family.</text>
</comment>
<keyword evidence="4" id="KW-0521">NADP</keyword>
<evidence type="ECO:0000256" key="4">
    <source>
        <dbReference type="RuleBase" id="RU363097"/>
    </source>
</evidence>
<keyword evidence="3 4" id="KW-0443">Lipid metabolism</keyword>
<dbReference type="Pfam" id="PF03015">
    <property type="entry name" value="Sterile"/>
    <property type="match status" value="1"/>
</dbReference>
<accession>A0A0L7LPT3</accession>
<feature type="domain" description="Fatty acyl-CoA reductase C-terminal" evidence="5">
    <location>
        <begin position="145"/>
        <end position="237"/>
    </location>
</feature>
<dbReference type="GO" id="GO:0005777">
    <property type="term" value="C:peroxisome"/>
    <property type="evidence" value="ECO:0007669"/>
    <property type="project" value="TreeGrafter"/>
</dbReference>
<dbReference type="InterPro" id="IPR013120">
    <property type="entry name" value="FAR_NAD-bd"/>
</dbReference>
<evidence type="ECO:0000259" key="5">
    <source>
        <dbReference type="Pfam" id="PF03015"/>
    </source>
</evidence>
<dbReference type="STRING" id="104452.A0A0L7LPT3"/>
<dbReference type="EMBL" id="JTDY01000435">
    <property type="protein sequence ID" value="KOB77186.1"/>
    <property type="molecule type" value="Genomic_DNA"/>
</dbReference>
<evidence type="ECO:0000313" key="8">
    <source>
        <dbReference type="Proteomes" id="UP000037510"/>
    </source>
</evidence>
<name>A0A0L7LPT3_OPEBR</name>
<dbReference type="InterPro" id="IPR026055">
    <property type="entry name" value="FAR"/>
</dbReference>
<comment type="function">
    <text evidence="4">Catalyzes the reduction of fatty acyl-CoA to fatty alcohols.</text>
</comment>
<dbReference type="CDD" id="cd09071">
    <property type="entry name" value="FAR_C"/>
    <property type="match status" value="1"/>
</dbReference>
<feature type="domain" description="Thioester reductase (TE)" evidence="6">
    <location>
        <begin position="28"/>
        <end position="103"/>
    </location>
</feature>
<evidence type="ECO:0000256" key="3">
    <source>
        <dbReference type="ARBA" id="ARBA00023098"/>
    </source>
</evidence>
<keyword evidence="2 4" id="KW-0444">Lipid biosynthesis</keyword>
<keyword evidence="4" id="KW-0812">Transmembrane</keyword>
<dbReference type="Gene3D" id="3.40.50.720">
    <property type="entry name" value="NAD(P)-binding Rossmann-like Domain"/>
    <property type="match status" value="1"/>
</dbReference>
<keyword evidence="8" id="KW-1185">Reference proteome</keyword>
<organism evidence="7 8">
    <name type="scientific">Operophtera brumata</name>
    <name type="common">Winter moth</name>
    <name type="synonym">Phalaena brumata</name>
    <dbReference type="NCBI Taxonomy" id="104452"/>
    <lineage>
        <taxon>Eukaryota</taxon>
        <taxon>Metazoa</taxon>
        <taxon>Ecdysozoa</taxon>
        <taxon>Arthropoda</taxon>
        <taxon>Hexapoda</taxon>
        <taxon>Insecta</taxon>
        <taxon>Pterygota</taxon>
        <taxon>Neoptera</taxon>
        <taxon>Endopterygota</taxon>
        <taxon>Lepidoptera</taxon>
        <taxon>Glossata</taxon>
        <taxon>Ditrysia</taxon>
        <taxon>Geometroidea</taxon>
        <taxon>Geometridae</taxon>
        <taxon>Larentiinae</taxon>
        <taxon>Operophtera</taxon>
    </lineage>
</organism>
<comment type="caution">
    <text evidence="7">The sequence shown here is derived from an EMBL/GenBank/DDBJ whole genome shotgun (WGS) entry which is preliminary data.</text>
</comment>
<gene>
    <name evidence="7" type="ORF">OBRU01_01707</name>
</gene>
<dbReference type="AlphaFoldDB" id="A0A0L7LPT3"/>
<dbReference type="GO" id="GO:0035336">
    <property type="term" value="P:long-chain fatty-acyl-CoA metabolic process"/>
    <property type="evidence" value="ECO:0007669"/>
    <property type="project" value="TreeGrafter"/>
</dbReference>
<dbReference type="InterPro" id="IPR033640">
    <property type="entry name" value="FAR_C"/>
</dbReference>
<comment type="catalytic activity">
    <reaction evidence="4">
        <text>a long-chain fatty acyl-CoA + 2 NADPH + 2 H(+) = a long-chain primary fatty alcohol + 2 NADP(+) + CoA</text>
        <dbReference type="Rhea" id="RHEA:52716"/>
        <dbReference type="ChEBI" id="CHEBI:15378"/>
        <dbReference type="ChEBI" id="CHEBI:57287"/>
        <dbReference type="ChEBI" id="CHEBI:57783"/>
        <dbReference type="ChEBI" id="CHEBI:58349"/>
        <dbReference type="ChEBI" id="CHEBI:77396"/>
        <dbReference type="ChEBI" id="CHEBI:83139"/>
        <dbReference type="EC" id="1.2.1.84"/>
    </reaction>
</comment>
<dbReference type="EC" id="1.2.1.84" evidence="4"/>
<evidence type="ECO:0000259" key="6">
    <source>
        <dbReference type="Pfam" id="PF07993"/>
    </source>
</evidence>
<sequence length="284" mass="32856">MLHDTTTATRTPSGWLRRWYGRATPPFQRYTYSKWLAEALVRESYPALPAVIARPSIGMLHDTTTATRTPRLMVGAGKGVIRSMYCIGHYHAEVIPVDIAINSLIQVLDIGKATVRKYPFEGPLWYPDGNIRHNKFIHDLCVFFYHIVPAYFIDFLMILFRQKRFMVRIQNRISVGLEVLQYFTTREWWFDTDNFKSLATRLSPGDRETYPMDLSIIQDEPYIESCMIGGKLYCLKEKLENLPKARLQNNIWFVALFPPVKELLKLGGPLVEYLPLVGSAVFKE</sequence>
<dbReference type="GO" id="GO:0080019">
    <property type="term" value="F:alcohol-forming very long-chain fatty acyl-CoA reductase activity"/>
    <property type="evidence" value="ECO:0007669"/>
    <property type="project" value="InterPro"/>
</dbReference>
<dbReference type="GO" id="GO:0102965">
    <property type="term" value="F:alcohol-forming long-chain fatty acyl-CoA reductase activity"/>
    <property type="evidence" value="ECO:0007669"/>
    <property type="project" value="UniProtKB-EC"/>
</dbReference>
<keyword evidence="4" id="KW-1133">Transmembrane helix</keyword>